<evidence type="ECO:0000313" key="1">
    <source>
        <dbReference type="EMBL" id="KQL54747.1"/>
    </source>
</evidence>
<dbReference type="PATRIC" id="fig|157838.3.peg.3399"/>
<reference evidence="1 2" key="1">
    <citation type="submission" date="2015-09" db="EMBL/GenBank/DDBJ databases">
        <title>Genome sequencing project for genomic taxonomy and phylogenomics of Bacillus-like bacteria.</title>
        <authorList>
            <person name="Liu B."/>
            <person name="Wang J."/>
            <person name="Zhu Y."/>
            <person name="Liu G."/>
            <person name="Chen Q."/>
            <person name="Chen Z."/>
            <person name="Lan J."/>
            <person name="Che J."/>
            <person name="Ge C."/>
            <person name="Shi H."/>
            <person name="Pan Z."/>
            <person name="Liu X."/>
        </authorList>
    </citation>
    <scope>NUCLEOTIDE SEQUENCE [LARGE SCALE GENOMIC DNA]</scope>
    <source>
        <strain evidence="1 2">LMG 18435</strain>
    </source>
</reference>
<sequence>MKKMIVIVLSLIILSGCRQNIPKPETINVKASEGNIVSQEKKEATIRHFVRGNDLFVECFVPYVSFSGLKKGQPAKIKVYVDGEFKGDYNTAAFILKDLNSGIHYVRVDIVKPNNKSLGLSKNFYITI</sequence>
<proteinExistence type="predicted"/>
<gene>
    <name evidence="1" type="ORF">AN964_15360</name>
</gene>
<evidence type="ECO:0000313" key="2">
    <source>
        <dbReference type="Proteomes" id="UP000051888"/>
    </source>
</evidence>
<evidence type="ECO:0008006" key="3">
    <source>
        <dbReference type="Google" id="ProtNLM"/>
    </source>
</evidence>
<dbReference type="EMBL" id="LJJC01000004">
    <property type="protein sequence ID" value="KQL54747.1"/>
    <property type="molecule type" value="Genomic_DNA"/>
</dbReference>
<dbReference type="AlphaFoldDB" id="A0A0Q3WX85"/>
<dbReference type="PROSITE" id="PS51257">
    <property type="entry name" value="PROKAR_LIPOPROTEIN"/>
    <property type="match status" value="1"/>
</dbReference>
<accession>A0A0Q3WX85</accession>
<dbReference type="OrthoDB" id="2968672at2"/>
<protein>
    <recommendedName>
        <fullName evidence="3">Lipoprotein</fullName>
    </recommendedName>
</protein>
<comment type="caution">
    <text evidence="1">The sequence shown here is derived from an EMBL/GenBank/DDBJ whole genome shotgun (WGS) entry which is preliminary data.</text>
</comment>
<organism evidence="1 2">
    <name type="scientific">Heyndrickxia shackletonii</name>
    <dbReference type="NCBI Taxonomy" id="157838"/>
    <lineage>
        <taxon>Bacteria</taxon>
        <taxon>Bacillati</taxon>
        <taxon>Bacillota</taxon>
        <taxon>Bacilli</taxon>
        <taxon>Bacillales</taxon>
        <taxon>Bacillaceae</taxon>
        <taxon>Heyndrickxia</taxon>
    </lineage>
</organism>
<name>A0A0Q3WX85_9BACI</name>
<dbReference type="RefSeq" id="WP_055740529.1">
    <property type="nucleotide sequence ID" value="NZ_JAAIWL010000003.1"/>
</dbReference>
<dbReference type="Proteomes" id="UP000051888">
    <property type="component" value="Unassembled WGS sequence"/>
</dbReference>
<dbReference type="STRING" id="157838.AN964_15360"/>
<keyword evidence="2" id="KW-1185">Reference proteome</keyword>